<feature type="signal peptide" evidence="1">
    <location>
        <begin position="1"/>
        <end position="20"/>
    </location>
</feature>
<organism evidence="2 3">
    <name type="scientific">Talaromyces proteolyticus</name>
    <dbReference type="NCBI Taxonomy" id="1131652"/>
    <lineage>
        <taxon>Eukaryota</taxon>
        <taxon>Fungi</taxon>
        <taxon>Dikarya</taxon>
        <taxon>Ascomycota</taxon>
        <taxon>Pezizomycotina</taxon>
        <taxon>Eurotiomycetes</taxon>
        <taxon>Eurotiomycetidae</taxon>
        <taxon>Eurotiales</taxon>
        <taxon>Trichocomaceae</taxon>
        <taxon>Talaromyces</taxon>
        <taxon>Talaromyces sect. Bacilispori</taxon>
    </lineage>
</organism>
<dbReference type="AlphaFoldDB" id="A0AAD4KN44"/>
<evidence type="ECO:0000313" key="3">
    <source>
        <dbReference type="Proteomes" id="UP001201262"/>
    </source>
</evidence>
<comment type="caution">
    <text evidence="2">The sequence shown here is derived from an EMBL/GenBank/DDBJ whole genome shotgun (WGS) entry which is preliminary data.</text>
</comment>
<evidence type="ECO:0000256" key="1">
    <source>
        <dbReference type="SAM" id="SignalP"/>
    </source>
</evidence>
<evidence type="ECO:0000313" key="2">
    <source>
        <dbReference type="EMBL" id="KAH8696418.1"/>
    </source>
</evidence>
<keyword evidence="3" id="KW-1185">Reference proteome</keyword>
<name>A0AAD4KN44_9EURO</name>
<accession>A0AAD4KN44</accession>
<dbReference type="GeneID" id="70244443"/>
<dbReference type="RefSeq" id="XP_046071355.1">
    <property type="nucleotide sequence ID" value="XM_046214156.1"/>
</dbReference>
<feature type="chain" id="PRO_5042245118" evidence="1">
    <location>
        <begin position="21"/>
        <end position="115"/>
    </location>
</feature>
<gene>
    <name evidence="2" type="ORF">BGW36DRAFT_360255</name>
</gene>
<keyword evidence="1" id="KW-0732">Signal</keyword>
<dbReference type="EMBL" id="JAJTJA010000007">
    <property type="protein sequence ID" value="KAH8696418.1"/>
    <property type="molecule type" value="Genomic_DNA"/>
</dbReference>
<dbReference type="Proteomes" id="UP001201262">
    <property type="component" value="Unassembled WGS sequence"/>
</dbReference>
<sequence length="115" mass="12335">MVKPTFTLAGLLTLSSEALASPDPYYFIAGVETSNPGSSINGLNFRDDPQSNGDALVTLVECGNFLYLDDKTNNLALIDYENHIVLGTGYMDDSSAHNFPAFAIDGRITVGSRRG</sequence>
<protein>
    <submittedName>
        <fullName evidence="2">Uncharacterized protein</fullName>
    </submittedName>
</protein>
<reference evidence="2" key="1">
    <citation type="submission" date="2021-12" db="EMBL/GenBank/DDBJ databases">
        <title>Convergent genome expansion in fungi linked to evolution of root-endophyte symbiosis.</title>
        <authorList>
            <consortium name="DOE Joint Genome Institute"/>
            <person name="Ke Y.-H."/>
            <person name="Bonito G."/>
            <person name="Liao H.-L."/>
            <person name="Looney B."/>
            <person name="Rojas-Flechas A."/>
            <person name="Nash J."/>
            <person name="Hameed K."/>
            <person name="Schadt C."/>
            <person name="Martin F."/>
            <person name="Crous P.W."/>
            <person name="Miettinen O."/>
            <person name="Magnuson J.K."/>
            <person name="Labbe J."/>
            <person name="Jacobson D."/>
            <person name="Doktycz M.J."/>
            <person name="Veneault-Fourrey C."/>
            <person name="Kuo A."/>
            <person name="Mondo S."/>
            <person name="Calhoun S."/>
            <person name="Riley R."/>
            <person name="Ohm R."/>
            <person name="LaButti K."/>
            <person name="Andreopoulos B."/>
            <person name="Pangilinan J."/>
            <person name="Nolan M."/>
            <person name="Tritt A."/>
            <person name="Clum A."/>
            <person name="Lipzen A."/>
            <person name="Daum C."/>
            <person name="Barry K."/>
            <person name="Grigoriev I.V."/>
            <person name="Vilgalys R."/>
        </authorList>
    </citation>
    <scope>NUCLEOTIDE SEQUENCE</scope>
    <source>
        <strain evidence="2">PMI_201</strain>
    </source>
</reference>
<proteinExistence type="predicted"/>